<dbReference type="EC" id="2.5.1.25" evidence="1"/>
<reference evidence="7 8" key="1">
    <citation type="submission" date="2018-08" db="EMBL/GenBank/DDBJ databases">
        <title>Thalassotalea euphylliae genome.</title>
        <authorList>
            <person name="Summers S."/>
            <person name="Rice S.A."/>
            <person name="Freckelton M.L."/>
            <person name="Nedved B.T."/>
            <person name="Hadfield M.G."/>
        </authorList>
    </citation>
    <scope>NUCLEOTIDE SEQUENCE [LARGE SCALE GENOMIC DNA]</scope>
    <source>
        <strain evidence="7 8">H1</strain>
    </source>
</reference>
<dbReference type="RefSeq" id="WP_116007812.1">
    <property type="nucleotide sequence ID" value="NZ_QUOU01000001.1"/>
</dbReference>
<evidence type="ECO:0000313" key="8">
    <source>
        <dbReference type="Proteomes" id="UP000256478"/>
    </source>
</evidence>
<dbReference type="Pfam" id="PF03942">
    <property type="entry name" value="DTW"/>
    <property type="match status" value="1"/>
</dbReference>
<proteinExistence type="inferred from homology"/>
<dbReference type="Proteomes" id="UP000256478">
    <property type="component" value="Unassembled WGS sequence"/>
</dbReference>
<protein>
    <recommendedName>
        <fullName evidence="1">tRNA-uridine aminocarboxypropyltransferase</fullName>
        <ecNumber evidence="1">2.5.1.25</ecNumber>
    </recommendedName>
</protein>
<name>A0A3E0TRU4_9GAMM</name>
<evidence type="ECO:0000256" key="1">
    <source>
        <dbReference type="ARBA" id="ARBA00012386"/>
    </source>
</evidence>
<organism evidence="7 8">
    <name type="scientific">Thalassotalea euphylliae</name>
    <dbReference type="NCBI Taxonomy" id="1655234"/>
    <lineage>
        <taxon>Bacteria</taxon>
        <taxon>Pseudomonadati</taxon>
        <taxon>Pseudomonadota</taxon>
        <taxon>Gammaproteobacteria</taxon>
        <taxon>Alteromonadales</taxon>
        <taxon>Colwelliaceae</taxon>
        <taxon>Thalassotalea</taxon>
    </lineage>
</organism>
<keyword evidence="3" id="KW-0949">S-adenosyl-L-methionine</keyword>
<evidence type="ECO:0000313" key="7">
    <source>
        <dbReference type="EMBL" id="REL26702.1"/>
    </source>
</evidence>
<dbReference type="EMBL" id="QUOU01000001">
    <property type="protein sequence ID" value="REL26702.1"/>
    <property type="molecule type" value="Genomic_DNA"/>
</dbReference>
<keyword evidence="2" id="KW-0808">Transferase</keyword>
<dbReference type="InterPro" id="IPR039262">
    <property type="entry name" value="DTWD2/TAPT"/>
</dbReference>
<dbReference type="SMART" id="SM01144">
    <property type="entry name" value="DTW"/>
    <property type="match status" value="1"/>
</dbReference>
<comment type="caution">
    <text evidence="7">The sequence shown here is derived from an EMBL/GenBank/DDBJ whole genome shotgun (WGS) entry which is preliminary data.</text>
</comment>
<dbReference type="GO" id="GO:0008033">
    <property type="term" value="P:tRNA processing"/>
    <property type="evidence" value="ECO:0007669"/>
    <property type="project" value="UniProtKB-KW"/>
</dbReference>
<dbReference type="AlphaFoldDB" id="A0A3E0TRU4"/>
<evidence type="ECO:0000256" key="2">
    <source>
        <dbReference type="ARBA" id="ARBA00022679"/>
    </source>
</evidence>
<sequence>MARATCDKCCRPPARCICRYVVSLVNKVEIILLQHPKEVAHPKGSADLLLTSLAHKQLFIGENFDEHDAFQSLLQSTNKQLYVIFPGEKAVELTPQLLPELPPHCGGGQTRSLSDIALVIIDGTWKKAYKMFQLSKCLQQLPQLCLPSGINGQYDMRKTQKANALSTLEATCYALAAIEQSPDCYTALRESFAQYNQHQLSFRPKS</sequence>
<dbReference type="OrthoDB" id="268835at2"/>
<evidence type="ECO:0000256" key="4">
    <source>
        <dbReference type="ARBA" id="ARBA00022694"/>
    </source>
</evidence>
<dbReference type="GO" id="GO:0016432">
    <property type="term" value="F:tRNA-uridine aminocarboxypropyltransferase activity"/>
    <property type="evidence" value="ECO:0007669"/>
    <property type="project" value="UniProtKB-EC"/>
</dbReference>
<accession>A0A3E0TRU4</accession>
<dbReference type="InterPro" id="IPR005636">
    <property type="entry name" value="DTW"/>
</dbReference>
<comment type="similarity">
    <text evidence="5">Belongs to the TDD superfamily. DTWD2 family.</text>
</comment>
<keyword evidence="4" id="KW-0819">tRNA processing</keyword>
<gene>
    <name evidence="7" type="ORF">DXX93_09010</name>
</gene>
<feature type="domain" description="DTW" evidence="6">
    <location>
        <begin position="2"/>
        <end position="204"/>
    </location>
</feature>
<evidence type="ECO:0000256" key="5">
    <source>
        <dbReference type="ARBA" id="ARBA00034489"/>
    </source>
</evidence>
<dbReference type="PANTHER" id="PTHR21392">
    <property type="entry name" value="TRNA-URIDINE AMINOCARBOXYPROPYLTRANSFERASE 2"/>
    <property type="match status" value="1"/>
</dbReference>
<dbReference type="PANTHER" id="PTHR21392:SF0">
    <property type="entry name" value="TRNA-URIDINE AMINOCARBOXYPROPYLTRANSFERASE 2"/>
    <property type="match status" value="1"/>
</dbReference>
<evidence type="ECO:0000259" key="6">
    <source>
        <dbReference type="SMART" id="SM01144"/>
    </source>
</evidence>
<evidence type="ECO:0000256" key="3">
    <source>
        <dbReference type="ARBA" id="ARBA00022691"/>
    </source>
</evidence>